<evidence type="ECO:0000313" key="3">
    <source>
        <dbReference type="Proteomes" id="UP000441208"/>
    </source>
</evidence>
<gene>
    <name evidence="2" type="ORF">PF007_g23128</name>
</gene>
<protein>
    <submittedName>
        <fullName evidence="2">Uncharacterized protein</fullName>
    </submittedName>
</protein>
<dbReference type="EMBL" id="QXFZ01002145">
    <property type="protein sequence ID" value="KAE9080225.1"/>
    <property type="molecule type" value="Genomic_DNA"/>
</dbReference>
<feature type="non-terminal residue" evidence="2">
    <location>
        <position position="1"/>
    </location>
</feature>
<proteinExistence type="predicted"/>
<dbReference type="Proteomes" id="UP000441208">
    <property type="component" value="Unassembled WGS sequence"/>
</dbReference>
<evidence type="ECO:0000256" key="1">
    <source>
        <dbReference type="SAM" id="MobiDB-lite"/>
    </source>
</evidence>
<feature type="region of interest" description="Disordered" evidence="1">
    <location>
        <begin position="1"/>
        <end position="24"/>
    </location>
</feature>
<accession>A0A6A3QR03</accession>
<name>A0A6A3QR03_9STRA</name>
<dbReference type="AlphaFoldDB" id="A0A6A3QR03"/>
<evidence type="ECO:0000313" key="2">
    <source>
        <dbReference type="EMBL" id="KAE9080225.1"/>
    </source>
</evidence>
<reference evidence="2 3" key="1">
    <citation type="submission" date="2018-08" db="EMBL/GenBank/DDBJ databases">
        <title>Genomic investigation of the strawberry pathogen Phytophthora fragariae indicates pathogenicity is determined by transcriptional variation in three key races.</title>
        <authorList>
            <person name="Adams T.M."/>
            <person name="Armitage A.D."/>
            <person name="Sobczyk M.K."/>
            <person name="Bates H.J."/>
            <person name="Dunwell J.M."/>
            <person name="Nellist C.F."/>
            <person name="Harrison R.J."/>
        </authorList>
    </citation>
    <scope>NUCLEOTIDE SEQUENCE [LARGE SCALE GENOMIC DNA]</scope>
    <source>
        <strain evidence="2 3">NOV-71</strain>
    </source>
</reference>
<sequence length="24" mass="2692">RLLDSRLDSSSASPGFEGNDIIRW</sequence>
<organism evidence="2 3">
    <name type="scientific">Phytophthora fragariae</name>
    <dbReference type="NCBI Taxonomy" id="53985"/>
    <lineage>
        <taxon>Eukaryota</taxon>
        <taxon>Sar</taxon>
        <taxon>Stramenopiles</taxon>
        <taxon>Oomycota</taxon>
        <taxon>Peronosporomycetes</taxon>
        <taxon>Peronosporales</taxon>
        <taxon>Peronosporaceae</taxon>
        <taxon>Phytophthora</taxon>
    </lineage>
</organism>
<comment type="caution">
    <text evidence="2">The sequence shown here is derived from an EMBL/GenBank/DDBJ whole genome shotgun (WGS) entry which is preliminary data.</text>
</comment>